<dbReference type="Gene3D" id="3.50.40.10">
    <property type="entry name" value="Phenylalanyl-trna Synthetase, Chain B, domain 3"/>
    <property type="match status" value="1"/>
</dbReference>
<sequence>FQNEVNDRICKQQVSAKISTHGLSFISGNLVYDARQPEEIGLVPLGEGPKIVSARDFCNDLCEKTFNIFLCDQNHRFISLPPLTDGEP</sequence>
<accession>A0A822C1I0</accession>
<organism evidence="1 2">
    <name type="scientific">Rotaria socialis</name>
    <dbReference type="NCBI Taxonomy" id="392032"/>
    <lineage>
        <taxon>Eukaryota</taxon>
        <taxon>Metazoa</taxon>
        <taxon>Spiralia</taxon>
        <taxon>Gnathifera</taxon>
        <taxon>Rotifera</taxon>
        <taxon>Eurotatoria</taxon>
        <taxon>Bdelloidea</taxon>
        <taxon>Philodinida</taxon>
        <taxon>Philodinidae</taxon>
        <taxon>Rotaria</taxon>
    </lineage>
</organism>
<reference evidence="1" key="1">
    <citation type="submission" date="2021-02" db="EMBL/GenBank/DDBJ databases">
        <authorList>
            <person name="Nowell W R."/>
        </authorList>
    </citation>
    <scope>NUCLEOTIDE SEQUENCE</scope>
</reference>
<proteinExistence type="predicted"/>
<name>A0A822C1I0_9BILA</name>
<feature type="non-terminal residue" evidence="1">
    <location>
        <position position="1"/>
    </location>
</feature>
<protein>
    <submittedName>
        <fullName evidence="1">Uncharacterized protein</fullName>
    </submittedName>
</protein>
<evidence type="ECO:0000313" key="1">
    <source>
        <dbReference type="EMBL" id="CAF5031703.1"/>
    </source>
</evidence>
<comment type="caution">
    <text evidence="1">The sequence shown here is derived from an EMBL/GenBank/DDBJ whole genome shotgun (WGS) entry which is preliminary data.</text>
</comment>
<gene>
    <name evidence="1" type="ORF">QYT958_LOCUS40710</name>
</gene>
<evidence type="ECO:0000313" key="2">
    <source>
        <dbReference type="Proteomes" id="UP000663848"/>
    </source>
</evidence>
<dbReference type="EMBL" id="CAJOBR010043198">
    <property type="protein sequence ID" value="CAF5031703.1"/>
    <property type="molecule type" value="Genomic_DNA"/>
</dbReference>
<dbReference type="AlphaFoldDB" id="A0A822C1I0"/>
<dbReference type="InterPro" id="IPR020825">
    <property type="entry name" value="Phe-tRNA_synthase-like_B3/B4"/>
</dbReference>
<dbReference type="Proteomes" id="UP000663848">
    <property type="component" value="Unassembled WGS sequence"/>
</dbReference>